<dbReference type="AlphaFoldDB" id="A0A8J5X9B6"/>
<evidence type="ECO:0000256" key="15">
    <source>
        <dbReference type="ARBA" id="ARBA00041260"/>
    </source>
</evidence>
<dbReference type="InterPro" id="IPR018087">
    <property type="entry name" value="Glyco_hydro_5_CS"/>
</dbReference>
<name>A0A8J5X9B6_DIALT</name>
<dbReference type="PROSITE" id="PS00659">
    <property type="entry name" value="GLYCOSYL_HYDROL_F5"/>
    <property type="match status" value="1"/>
</dbReference>
<keyword evidence="11" id="KW-0961">Cell wall biogenesis/degradation</keyword>
<dbReference type="Proteomes" id="UP000751190">
    <property type="component" value="Unassembled WGS sequence"/>
</dbReference>
<feature type="domain" description="Glycoside hydrolase family 5" evidence="18">
    <location>
        <begin position="207"/>
        <end position="426"/>
    </location>
</feature>
<dbReference type="EC" id="3.2.1.58" evidence="14"/>
<evidence type="ECO:0000256" key="6">
    <source>
        <dbReference type="ARBA" id="ARBA00022968"/>
    </source>
</evidence>
<keyword evidence="3" id="KW-1003">Cell membrane</keyword>
<dbReference type="Pfam" id="PF00150">
    <property type="entry name" value="Cellulase"/>
    <property type="match status" value="1"/>
</dbReference>
<comment type="catalytic activity">
    <reaction evidence="12">
        <text>Successive hydrolysis of beta-D-glucose units from the non-reducing ends of (1-&gt;3)-beta-D-glucans, releasing alpha-glucose.</text>
        <dbReference type="EC" id="3.2.1.58"/>
    </reaction>
</comment>
<evidence type="ECO:0000256" key="11">
    <source>
        <dbReference type="ARBA" id="ARBA00023316"/>
    </source>
</evidence>
<evidence type="ECO:0000256" key="13">
    <source>
        <dbReference type="ARBA" id="ARBA00037126"/>
    </source>
</evidence>
<keyword evidence="6" id="KW-0735">Signal-anchor</keyword>
<evidence type="ECO:0000256" key="7">
    <source>
        <dbReference type="ARBA" id="ARBA00022989"/>
    </source>
</evidence>
<dbReference type="InterPro" id="IPR001547">
    <property type="entry name" value="Glyco_hydro_5"/>
</dbReference>
<protein>
    <recommendedName>
        <fullName evidence="14">glucan 1,3-beta-glucosidase</fullName>
        <ecNumber evidence="14">3.2.1.58</ecNumber>
    </recommendedName>
    <alternativeName>
        <fullName evidence="15">Exo-1,3-beta-glucanase D</fullName>
    </alternativeName>
</protein>
<evidence type="ECO:0000256" key="9">
    <source>
        <dbReference type="ARBA" id="ARBA00023180"/>
    </source>
</evidence>
<evidence type="ECO:0000256" key="12">
    <source>
        <dbReference type="ARBA" id="ARBA00036824"/>
    </source>
</evidence>
<keyword evidence="8 17" id="KW-0472">Membrane</keyword>
<evidence type="ECO:0000256" key="3">
    <source>
        <dbReference type="ARBA" id="ARBA00022475"/>
    </source>
</evidence>
<evidence type="ECO:0000256" key="17">
    <source>
        <dbReference type="SAM" id="Phobius"/>
    </source>
</evidence>
<accession>A0A8J5X9B6</accession>
<dbReference type="GO" id="GO:0009251">
    <property type="term" value="P:glucan catabolic process"/>
    <property type="evidence" value="ECO:0007669"/>
    <property type="project" value="TreeGrafter"/>
</dbReference>
<dbReference type="Gene3D" id="3.20.20.80">
    <property type="entry name" value="Glycosidases"/>
    <property type="match status" value="1"/>
</dbReference>
<evidence type="ECO:0000256" key="14">
    <source>
        <dbReference type="ARBA" id="ARBA00038929"/>
    </source>
</evidence>
<dbReference type="EMBL" id="JAGTXO010000044">
    <property type="protein sequence ID" value="KAG8459103.1"/>
    <property type="molecule type" value="Genomic_DNA"/>
</dbReference>
<evidence type="ECO:0000256" key="1">
    <source>
        <dbReference type="ARBA" id="ARBA00004401"/>
    </source>
</evidence>
<reference evidence="19" key="1">
    <citation type="submission" date="2021-05" db="EMBL/GenBank/DDBJ databases">
        <title>The genome of the haptophyte Pavlova lutheri (Diacronema luteri, Pavlovales) - a model for lipid biosynthesis in eukaryotic algae.</title>
        <authorList>
            <person name="Hulatt C.J."/>
            <person name="Posewitz M.C."/>
        </authorList>
    </citation>
    <scope>NUCLEOTIDE SEQUENCE</scope>
    <source>
        <strain evidence="19">NIVA-4/92</strain>
    </source>
</reference>
<dbReference type="GO" id="GO:0005576">
    <property type="term" value="C:extracellular region"/>
    <property type="evidence" value="ECO:0007669"/>
    <property type="project" value="TreeGrafter"/>
</dbReference>
<dbReference type="PANTHER" id="PTHR31297:SF34">
    <property type="entry name" value="GLUCAN 1,3-BETA-GLUCOSIDASE 2"/>
    <property type="match status" value="1"/>
</dbReference>
<evidence type="ECO:0000256" key="2">
    <source>
        <dbReference type="ARBA" id="ARBA00005641"/>
    </source>
</evidence>
<keyword evidence="20" id="KW-1185">Reference proteome</keyword>
<evidence type="ECO:0000256" key="5">
    <source>
        <dbReference type="ARBA" id="ARBA00022801"/>
    </source>
</evidence>
<evidence type="ECO:0000256" key="4">
    <source>
        <dbReference type="ARBA" id="ARBA00022692"/>
    </source>
</evidence>
<keyword evidence="5 16" id="KW-0378">Hydrolase</keyword>
<gene>
    <name evidence="19" type="ORF">KFE25_002510</name>
</gene>
<comment type="caution">
    <text evidence="19">The sequence shown here is derived from an EMBL/GenBank/DDBJ whole genome shotgun (WGS) entry which is preliminary data.</text>
</comment>
<keyword evidence="7 17" id="KW-1133">Transmembrane helix</keyword>
<dbReference type="GO" id="GO:0009986">
    <property type="term" value="C:cell surface"/>
    <property type="evidence" value="ECO:0007669"/>
    <property type="project" value="TreeGrafter"/>
</dbReference>
<keyword evidence="10 16" id="KW-0326">Glycosidase</keyword>
<organism evidence="19 20">
    <name type="scientific">Diacronema lutheri</name>
    <name type="common">Unicellular marine alga</name>
    <name type="synonym">Monochrysis lutheri</name>
    <dbReference type="NCBI Taxonomy" id="2081491"/>
    <lineage>
        <taxon>Eukaryota</taxon>
        <taxon>Haptista</taxon>
        <taxon>Haptophyta</taxon>
        <taxon>Pavlovophyceae</taxon>
        <taxon>Pavlovales</taxon>
        <taxon>Pavlovaceae</taxon>
        <taxon>Diacronema</taxon>
    </lineage>
</organism>
<dbReference type="PANTHER" id="PTHR31297">
    <property type="entry name" value="GLUCAN ENDO-1,6-BETA-GLUCOSIDASE B"/>
    <property type="match status" value="1"/>
</dbReference>
<dbReference type="GO" id="GO:0004338">
    <property type="term" value="F:glucan exo-1,3-beta-glucosidase activity"/>
    <property type="evidence" value="ECO:0007669"/>
    <property type="project" value="UniProtKB-EC"/>
</dbReference>
<comment type="function">
    <text evidence="13">Glucosidase involved in the degradation of cellulosic biomass. Active on lichenan.</text>
</comment>
<keyword evidence="9" id="KW-0325">Glycoprotein</keyword>
<proteinExistence type="inferred from homology"/>
<evidence type="ECO:0000313" key="19">
    <source>
        <dbReference type="EMBL" id="KAG8459103.1"/>
    </source>
</evidence>
<dbReference type="GO" id="GO:0005886">
    <property type="term" value="C:plasma membrane"/>
    <property type="evidence" value="ECO:0007669"/>
    <property type="project" value="UniProtKB-SubCell"/>
</dbReference>
<evidence type="ECO:0000259" key="18">
    <source>
        <dbReference type="Pfam" id="PF00150"/>
    </source>
</evidence>
<comment type="similarity">
    <text evidence="2 16">Belongs to the glycosyl hydrolase 5 (cellulase A) family.</text>
</comment>
<evidence type="ECO:0000256" key="10">
    <source>
        <dbReference type="ARBA" id="ARBA00023295"/>
    </source>
</evidence>
<evidence type="ECO:0000256" key="8">
    <source>
        <dbReference type="ARBA" id="ARBA00023136"/>
    </source>
</evidence>
<dbReference type="GO" id="GO:0071555">
    <property type="term" value="P:cell wall organization"/>
    <property type="evidence" value="ECO:0007669"/>
    <property type="project" value="UniProtKB-KW"/>
</dbReference>
<evidence type="ECO:0000313" key="20">
    <source>
        <dbReference type="Proteomes" id="UP000751190"/>
    </source>
</evidence>
<dbReference type="InterPro" id="IPR017853">
    <property type="entry name" value="GH"/>
</dbReference>
<keyword evidence="4 17" id="KW-0812">Transmembrane</keyword>
<dbReference type="InterPro" id="IPR050386">
    <property type="entry name" value="Glycosyl_hydrolase_5"/>
</dbReference>
<feature type="transmembrane region" description="Helical" evidence="17">
    <location>
        <begin position="42"/>
        <end position="65"/>
    </location>
</feature>
<dbReference type="SUPFAM" id="SSF51445">
    <property type="entry name" value="(Trans)glycosidases"/>
    <property type="match status" value="1"/>
</dbReference>
<comment type="subcellular location">
    <subcellularLocation>
        <location evidence="1">Cell membrane</location>
        <topology evidence="1">Single-pass type II membrane protein</topology>
    </subcellularLocation>
</comment>
<dbReference type="OrthoDB" id="1887033at2759"/>
<evidence type="ECO:0000256" key="16">
    <source>
        <dbReference type="RuleBase" id="RU361153"/>
    </source>
</evidence>
<sequence>MGTSGWPPQVTTRSLVDGQLLLEEHPLQHPLVAHERARITRCCLAVVACASLGAAVAGVAFAAFFGSDPAYREFNFQPPRPLEQPDAGCADNPIARLVRLRLSHMRDELAAIRDASPSRLSAAHAAWRARHSCLRGVNLGSWLVLERWLLTPGETIETLSGTIASPFTGERLSAARDEFTLSRLLRARGELGRLEAFRERFVTRRDFEHLVRLGIKTVRIPFGYWLVSQNDTTPYIRGRGVEYLDRALAWAEELGLFVLLDLHAAPGGQSGEQQSGHVDAGWRPSDFDADASVEVVRLVARRYVNRRVLIGIELLNEPTLPAQLALSYYARAIAAVRQEGMRAEDVAIVINLYDMSRLLSPDSVWRALLAGLPPAENVVADLHLYYAFLPPLLDQLPLCFVVGELVNRQTEWLGLLGFPTLVGEWSLRVPWHGPQAAEFRALPPNQQAELLAAFGRRQIAAIASQNNSVGGFFWTWAAPSSEEQWGYRNAIDNGWLAREAWPGSCV</sequence>